<evidence type="ECO:0000256" key="3">
    <source>
        <dbReference type="ARBA" id="ARBA00023004"/>
    </source>
</evidence>
<evidence type="ECO:0000313" key="6">
    <source>
        <dbReference type="EMBL" id="MBN7818818.1"/>
    </source>
</evidence>
<evidence type="ECO:0000256" key="1">
    <source>
        <dbReference type="ARBA" id="ARBA00006479"/>
    </source>
</evidence>
<dbReference type="PANTHER" id="PTHR18964:SF149">
    <property type="entry name" value="BIFUNCTIONAL UDP-N-ACETYLGLUCOSAMINE 2-EPIMERASE_N-ACETYLMANNOSAMINE KINASE"/>
    <property type="match status" value="1"/>
</dbReference>
<feature type="domain" description="Cytochrome c" evidence="5">
    <location>
        <begin position="167"/>
        <end position="331"/>
    </location>
</feature>
<organism evidence="6 7">
    <name type="scientific">Bowmanella yangjiangensis</name>
    <dbReference type="NCBI Taxonomy" id="2811230"/>
    <lineage>
        <taxon>Bacteria</taxon>
        <taxon>Pseudomonadati</taxon>
        <taxon>Pseudomonadota</taxon>
        <taxon>Gammaproteobacteria</taxon>
        <taxon>Alteromonadales</taxon>
        <taxon>Alteromonadaceae</taxon>
        <taxon>Bowmanella</taxon>
    </lineage>
</organism>
<dbReference type="Pfam" id="PF00480">
    <property type="entry name" value="ROK"/>
    <property type="match status" value="1"/>
</dbReference>
<dbReference type="Gene3D" id="1.10.10.10">
    <property type="entry name" value="Winged helix-like DNA-binding domain superfamily/Winged helix DNA-binding domain"/>
    <property type="match status" value="1"/>
</dbReference>
<dbReference type="InterPro" id="IPR036388">
    <property type="entry name" value="WH-like_DNA-bd_sf"/>
</dbReference>
<comment type="similarity">
    <text evidence="1">Belongs to the ROK (NagC/XylR) family.</text>
</comment>
<dbReference type="InterPro" id="IPR000600">
    <property type="entry name" value="ROK"/>
</dbReference>
<accession>A0ABS3CNY8</accession>
<evidence type="ECO:0000313" key="7">
    <source>
        <dbReference type="Proteomes" id="UP000663992"/>
    </source>
</evidence>
<dbReference type="RefSeq" id="WP_206592647.1">
    <property type="nucleotide sequence ID" value="NZ_JAFKCS010000002.1"/>
</dbReference>
<dbReference type="SUPFAM" id="SSF46785">
    <property type="entry name" value="Winged helix' DNA-binding domain"/>
    <property type="match status" value="1"/>
</dbReference>
<comment type="caution">
    <text evidence="6">The sequence shown here is derived from an EMBL/GenBank/DDBJ whole genome shotgun (WGS) entry which is preliminary data.</text>
</comment>
<dbReference type="Proteomes" id="UP000663992">
    <property type="component" value="Unassembled WGS sequence"/>
</dbReference>
<dbReference type="InterPro" id="IPR036390">
    <property type="entry name" value="WH_DNA-bd_sf"/>
</dbReference>
<keyword evidence="4" id="KW-0349">Heme</keyword>
<keyword evidence="7" id="KW-1185">Reference proteome</keyword>
<sequence>MQASNSKQNKALNLRLVLSHIATLSPISRAEIAKITGLTKQTITNMVDELLAAELVAELGIKKEGAVGKPSKMLALSAKGTYSLGFRVFSGHCQVALYNLTNNKLGEMQIERTTPLEQGLQHAAKSLLNEHKVGNEALLGAGLSFVDQFDQNYASHQARQEFAQLLADKLSLPTVLETTAAACAACHMLHGEAKGLNSFVYIHLGLQIDAAVVHSRRIMLGHNQLTGALGEIFVTPETSGKDAELGRLNDFASLDALRQQSRQPNMDLAAMSSLLDEQPQLVERWLELAAEPMRIAIHMLESVLNSQTIIFGGDITPELLDLLIARLRPLIPSIAQYGERDVPRMIKTPNVQDIAISGVATLPLHSALDMTQPYAAYLPQMSELSTKQALLFVGPQ</sequence>
<dbReference type="SUPFAM" id="SSF53067">
    <property type="entry name" value="Actin-like ATPase domain"/>
    <property type="match status" value="1"/>
</dbReference>
<keyword evidence="3 4" id="KW-0408">Iron</keyword>
<evidence type="ECO:0000256" key="2">
    <source>
        <dbReference type="ARBA" id="ARBA00022723"/>
    </source>
</evidence>
<gene>
    <name evidence="6" type="ORF">J0A65_03020</name>
</gene>
<dbReference type="PANTHER" id="PTHR18964">
    <property type="entry name" value="ROK (REPRESSOR, ORF, KINASE) FAMILY"/>
    <property type="match status" value="1"/>
</dbReference>
<dbReference type="InterPro" id="IPR000835">
    <property type="entry name" value="HTH_MarR-typ"/>
</dbReference>
<evidence type="ECO:0000259" key="5">
    <source>
        <dbReference type="PROSITE" id="PS51007"/>
    </source>
</evidence>
<dbReference type="Pfam" id="PF12802">
    <property type="entry name" value="MarR_2"/>
    <property type="match status" value="1"/>
</dbReference>
<dbReference type="InterPro" id="IPR009056">
    <property type="entry name" value="Cyt_c-like_dom"/>
</dbReference>
<evidence type="ECO:0000256" key="4">
    <source>
        <dbReference type="PROSITE-ProRule" id="PRU00433"/>
    </source>
</evidence>
<dbReference type="EMBL" id="JAFKCS010000002">
    <property type="protein sequence ID" value="MBN7818818.1"/>
    <property type="molecule type" value="Genomic_DNA"/>
</dbReference>
<name>A0ABS3CNY8_9ALTE</name>
<keyword evidence="2 4" id="KW-0479">Metal-binding</keyword>
<protein>
    <submittedName>
        <fullName evidence="6">ROK family transcriptional regulator</fullName>
    </submittedName>
</protein>
<dbReference type="Gene3D" id="3.30.420.40">
    <property type="match status" value="2"/>
</dbReference>
<proteinExistence type="inferred from homology"/>
<reference evidence="6 7" key="1">
    <citation type="submission" date="2021-03" db="EMBL/GenBank/DDBJ databases">
        <title>novel species isolated from a fishpond in China.</title>
        <authorList>
            <person name="Lu H."/>
            <person name="Cai Z."/>
        </authorList>
    </citation>
    <scope>NUCLEOTIDE SEQUENCE [LARGE SCALE GENOMIC DNA]</scope>
    <source>
        <strain evidence="6 7">Y57</strain>
    </source>
</reference>
<dbReference type="PROSITE" id="PS51007">
    <property type="entry name" value="CYTC"/>
    <property type="match status" value="1"/>
</dbReference>
<dbReference type="InterPro" id="IPR043129">
    <property type="entry name" value="ATPase_NBD"/>
</dbReference>